<name>A0A2M8WTL7_9MICO</name>
<feature type="transmembrane region" description="Helical" evidence="1">
    <location>
        <begin position="178"/>
        <end position="197"/>
    </location>
</feature>
<dbReference type="AlphaFoldDB" id="A0A2M8WTL7"/>
<keyword evidence="1" id="KW-0812">Transmembrane</keyword>
<feature type="transmembrane region" description="Helical" evidence="1">
    <location>
        <begin position="108"/>
        <end position="129"/>
    </location>
</feature>
<gene>
    <name evidence="2" type="ORF">CLV34_1694</name>
</gene>
<dbReference type="RefSeq" id="WP_100349772.1">
    <property type="nucleotide sequence ID" value="NZ_PGTZ01000007.1"/>
</dbReference>
<dbReference type="InterPro" id="IPR038330">
    <property type="entry name" value="TspO/MBR-related_sf"/>
</dbReference>
<keyword evidence="1" id="KW-1133">Transmembrane helix</keyword>
<dbReference type="OrthoDB" id="5189031at2"/>
<feature type="transmembrane region" description="Helical" evidence="1">
    <location>
        <begin position="141"/>
        <end position="166"/>
    </location>
</feature>
<organism evidence="2 3">
    <name type="scientific">Luteimicrobium subarcticum</name>
    <dbReference type="NCBI Taxonomy" id="620910"/>
    <lineage>
        <taxon>Bacteria</taxon>
        <taxon>Bacillati</taxon>
        <taxon>Actinomycetota</taxon>
        <taxon>Actinomycetes</taxon>
        <taxon>Micrococcales</taxon>
        <taxon>Luteimicrobium</taxon>
    </lineage>
</organism>
<sequence>MDTARRTVVVVAAVVALAVSTVGSGAFGGTPIADAAGGALSASATRVAPGTGAFSIWPVVYLGLLALAVVQALPSRARSARHRATGWWVAASAVLNAVWVLVVQAGWLWVSVAVIAALVAVLCVVAVRLARTPADGAAEAVLVDGTVGLYLGWVCVATIANAAAALADADVGGLGLGATTWSVVLLVVAALLALALVSRLRTDLGLCVGVALAVAWGIAWIGVGRTVDPVDDVVAVVAWVAAAVVVVGTCVLLARPGTRGRTRPGVGGAPARA</sequence>
<accession>A0A2M8WTL7</accession>
<feature type="transmembrane region" description="Helical" evidence="1">
    <location>
        <begin position="85"/>
        <end position="102"/>
    </location>
</feature>
<dbReference type="Proteomes" id="UP000231586">
    <property type="component" value="Unassembled WGS sequence"/>
</dbReference>
<evidence type="ECO:0000313" key="2">
    <source>
        <dbReference type="EMBL" id="PJI94206.1"/>
    </source>
</evidence>
<proteinExistence type="predicted"/>
<dbReference type="Gene3D" id="1.20.1260.100">
    <property type="entry name" value="TspO/MBR protein"/>
    <property type="match status" value="1"/>
</dbReference>
<feature type="transmembrane region" description="Helical" evidence="1">
    <location>
        <begin position="233"/>
        <end position="254"/>
    </location>
</feature>
<evidence type="ECO:0000256" key="1">
    <source>
        <dbReference type="SAM" id="Phobius"/>
    </source>
</evidence>
<dbReference type="EMBL" id="PGTZ01000007">
    <property type="protein sequence ID" value="PJI94206.1"/>
    <property type="molecule type" value="Genomic_DNA"/>
</dbReference>
<evidence type="ECO:0000313" key="3">
    <source>
        <dbReference type="Proteomes" id="UP000231586"/>
    </source>
</evidence>
<keyword evidence="1" id="KW-0472">Membrane</keyword>
<dbReference type="PANTHER" id="PTHR33802">
    <property type="entry name" value="SI:CH211-161H7.5-RELATED"/>
    <property type="match status" value="1"/>
</dbReference>
<comment type="caution">
    <text evidence="2">The sequence shown here is derived from an EMBL/GenBank/DDBJ whole genome shotgun (WGS) entry which is preliminary data.</text>
</comment>
<reference evidence="2 3" key="1">
    <citation type="submission" date="2017-11" db="EMBL/GenBank/DDBJ databases">
        <title>Genomic Encyclopedia of Archaeal and Bacterial Type Strains, Phase II (KMG-II): From Individual Species to Whole Genera.</title>
        <authorList>
            <person name="Goeker M."/>
        </authorList>
    </citation>
    <scope>NUCLEOTIDE SEQUENCE [LARGE SCALE GENOMIC DNA]</scope>
    <source>
        <strain evidence="2 3">DSM 22413</strain>
    </source>
</reference>
<keyword evidence="3" id="KW-1185">Reference proteome</keyword>
<dbReference type="PANTHER" id="PTHR33802:SF1">
    <property type="entry name" value="XK-RELATED PROTEIN"/>
    <property type="match status" value="1"/>
</dbReference>
<protein>
    <submittedName>
        <fullName evidence="2">TspO/MBR related protein</fullName>
    </submittedName>
</protein>
<feature type="transmembrane region" description="Helical" evidence="1">
    <location>
        <begin position="51"/>
        <end position="73"/>
    </location>
</feature>
<feature type="transmembrane region" description="Helical" evidence="1">
    <location>
        <begin position="204"/>
        <end position="221"/>
    </location>
</feature>